<dbReference type="EC" id="1.3.1.89" evidence="3"/>
<comment type="catalytic activity">
    <reaction evidence="9">
        <text>5,6-dihydrouridine(47) in tRNA + NAD(+) = uridine(47) in tRNA + NADH + H(+)</text>
        <dbReference type="Rhea" id="RHEA:53364"/>
        <dbReference type="Rhea" id="RHEA-COMP:13539"/>
        <dbReference type="Rhea" id="RHEA-COMP:13540"/>
        <dbReference type="ChEBI" id="CHEBI:15378"/>
        <dbReference type="ChEBI" id="CHEBI:57540"/>
        <dbReference type="ChEBI" id="CHEBI:57945"/>
        <dbReference type="ChEBI" id="CHEBI:65315"/>
        <dbReference type="ChEBI" id="CHEBI:74443"/>
        <dbReference type="EC" id="1.3.1.89"/>
    </reaction>
    <physiologicalReaction direction="right-to-left" evidence="9">
        <dbReference type="Rhea" id="RHEA:53366"/>
    </physiologicalReaction>
</comment>
<dbReference type="PANTHER" id="PTHR45846">
    <property type="entry name" value="TRNA-DIHYDROURIDINE(47) SYNTHASE [NAD(P)(+)]-LIKE"/>
    <property type="match status" value="1"/>
</dbReference>
<feature type="region of interest" description="Disordered" evidence="13">
    <location>
        <begin position="1060"/>
        <end position="1102"/>
    </location>
</feature>
<evidence type="ECO:0000256" key="8">
    <source>
        <dbReference type="ARBA" id="ARBA00023002"/>
    </source>
</evidence>
<keyword evidence="5" id="KW-0288">FMN</keyword>
<evidence type="ECO:0000256" key="5">
    <source>
        <dbReference type="ARBA" id="ARBA00022643"/>
    </source>
</evidence>
<evidence type="ECO:0000313" key="15">
    <source>
        <dbReference type="EMBL" id="KAL3121760.1"/>
    </source>
</evidence>
<comment type="catalytic activity">
    <reaction evidence="12">
        <text>5,6-dihydrouridine(47) in tRNA + NADP(+) = uridine(47) in tRNA + NADPH + H(+)</text>
        <dbReference type="Rhea" id="RHEA:53360"/>
        <dbReference type="Rhea" id="RHEA-COMP:13539"/>
        <dbReference type="Rhea" id="RHEA-COMP:13540"/>
        <dbReference type="ChEBI" id="CHEBI:15378"/>
        <dbReference type="ChEBI" id="CHEBI:57783"/>
        <dbReference type="ChEBI" id="CHEBI:58349"/>
        <dbReference type="ChEBI" id="CHEBI:65315"/>
        <dbReference type="ChEBI" id="CHEBI:74443"/>
        <dbReference type="EC" id="1.3.1.89"/>
    </reaction>
    <physiologicalReaction direction="right-to-left" evidence="12">
        <dbReference type="Rhea" id="RHEA:53362"/>
    </physiologicalReaction>
</comment>
<evidence type="ECO:0000256" key="7">
    <source>
        <dbReference type="ARBA" id="ARBA00022857"/>
    </source>
</evidence>
<comment type="caution">
    <text evidence="15">The sequence shown here is derived from an EMBL/GenBank/DDBJ whole genome shotgun (WGS) entry which is preliminary data.</text>
</comment>
<comment type="catalytic activity">
    <reaction evidence="10">
        <text>a 5,6-dihydrouridine in mRNA + NAD(+) = a uridine in mRNA + NADH + H(+)</text>
        <dbReference type="Rhea" id="RHEA:69851"/>
        <dbReference type="Rhea" id="RHEA-COMP:14658"/>
        <dbReference type="Rhea" id="RHEA-COMP:17789"/>
        <dbReference type="ChEBI" id="CHEBI:15378"/>
        <dbReference type="ChEBI" id="CHEBI:57540"/>
        <dbReference type="ChEBI" id="CHEBI:57945"/>
        <dbReference type="ChEBI" id="CHEBI:65315"/>
        <dbReference type="ChEBI" id="CHEBI:74443"/>
    </reaction>
    <physiologicalReaction direction="right-to-left" evidence="10">
        <dbReference type="Rhea" id="RHEA:69853"/>
    </physiologicalReaction>
</comment>
<proteinExistence type="inferred from homology"/>
<dbReference type="InterPro" id="IPR013785">
    <property type="entry name" value="Aldolase_TIM"/>
</dbReference>
<accession>A0ABD2M2K3</accession>
<dbReference type="SUPFAM" id="SSF51395">
    <property type="entry name" value="FMN-linked oxidoreductases"/>
    <property type="match status" value="1"/>
</dbReference>
<keyword evidence="4" id="KW-0285">Flavoprotein</keyword>
<dbReference type="PROSITE" id="PS01136">
    <property type="entry name" value="UPF0034"/>
    <property type="match status" value="1"/>
</dbReference>
<feature type="compositionally biased region" description="Polar residues" evidence="13">
    <location>
        <begin position="1060"/>
        <end position="1080"/>
    </location>
</feature>
<name>A0ABD2M2K3_9BILA</name>
<sequence length="1599" mass="180576">MADWNDFFGSLRKYLNYFRAHHSQGLSYNALTTSSNTQTISDAELAGLLSWTRFASAVAKKDAESRRQMYEERSWNCVETTTGLLTCSIPLVLKQALFELLAALATDEICAVNIWNCLLCEGICVQKCSMLGEKLGGIQRDLEEQEANLKVYNCTQGFLTLLRILLSHKTRPNSHQLAPFIQFTVHSVLCQFSTRSYVDSNQMWKIVKLALDSLYEPLKTFYATPVVVQNKATEVQILTQLLSDSPLSRSILQIIVEGADRLRENAPVNLSRDDATFSAIRLFYMAISHRTAMADAIRMANSDLMVVSVESLLFSVIPHSRRSNINYLSLLFHYLSEFDHLSRHSFYVWLIIKEAAAQRPSVQLRIVQALLPRRAQLITSAANLSAVFAPDDISISIVDLLPKSIEQSSSDRLRGQLCRLMFEVFNDSMESNPNTPNIAYALMNFDLSNIPSTVLDIPRESSEGLTVLHNLIFIAEQFAVSEDPFVHPFSGLYDSVLRLLYRLCSIRAASSAILLRFLRSQYDLIYRLASSSIFCSIGLPTPVDSSTNNTFSSSFLQNFGDESIALEVVHKTAQGVILELIALEVSTLLRIGFITPPQRFLKILLSPGNPQNTPVSLLPQSIDEPSTTLFWLLLDSSRIFVEDLEMPNCVKFDTQRVLELLNFCVRKNSNGIEQFDVFYLHLLLNSEINCIMNTEIGLIKKEAAAILDYCMLRNAHNLLEGACVRLLEGWLSVMNVLSVHCPLPFIDAQTHQCLLVDALFLLRSYCNCVEMSPELASSVALCISRTVRAICGIFHRIREVQPNLSPIRRSLLPILHLLLQIIVLPGYSKSIAFKMELYSSCLRVLDVCNAPPKIETEKVTTSVSKNKTTEFKNLCDFLLSKTKSELFGGRMEQNDERHDGGSDPLAEMFTEKGQLEEIWAKLFTQISHEIVRTISFDILFAPLPLKLVAAATFIDVLREDIRNGGGMAQEFVFSGSLQCVQDTTMRIEQSELKIEKRGEVRRSESTKQKQTESLTKALKFLVVMAQSSVKNLALILTFAMGDAHFAGCAHIKSEYVVLRSETQQQEGGNKPPNESNPLEQNSHEGILPRNTKARGMDRQREQKMAKARAENRQKIVRICPSVLFESEGRKCKYGEKCDAEHSLTEYWAKKPPDIGPSCFLFDQMGKCSFSLSCCFARAHTNESDLSQKSKTGHSEWQSVLNTHTLPIQQQLRKRTYNFSRSEHVLHELESPTGCMEREAPKWDMRTLHGKKYLAPLTTVGNLPFRRLCVELGAEVTCGEMAIATHLLQGLPSELSLMKRHPSEKIFGVQLAGGYPDSLGKAVQLITDNFNVDFIDLNLGCPLDSVNEKGAGCSLANKSNKLVSVLQSMQKSAAGVPVSVKMRYGVKEGERTAHYTMGTLAERSPPQLLTLHPRSREQRYTKAAEWDYVLECEQRISGRFPFFVCGDVMDYEEYYQRIEKYPIDGIMIGRGALIKPWIFTEIEEHRRWDITSSERLELIKKFVNYGLENWGSDSLGVENTRRYLLEWLSFQHRYIPVGLLEVLPQQINHRPPLYRGRDELETLLSSPASSDWVRISEMLLGKVPDGFLFVPKHKASAYWI</sequence>
<evidence type="ECO:0000256" key="1">
    <source>
        <dbReference type="ARBA" id="ARBA00001917"/>
    </source>
</evidence>
<dbReference type="InterPro" id="IPR021827">
    <property type="entry name" value="Nup186/Nup192/Nup205"/>
</dbReference>
<evidence type="ECO:0000256" key="9">
    <source>
        <dbReference type="ARBA" id="ARBA00048266"/>
    </source>
</evidence>
<dbReference type="InterPro" id="IPR035587">
    <property type="entry name" value="DUS-like_FMN-bd"/>
</dbReference>
<evidence type="ECO:0000256" key="3">
    <source>
        <dbReference type="ARBA" id="ARBA00012376"/>
    </source>
</evidence>
<comment type="catalytic activity">
    <reaction evidence="11">
        <text>a 5,6-dihydrouridine in mRNA + NADP(+) = a uridine in mRNA + NADPH + H(+)</text>
        <dbReference type="Rhea" id="RHEA:69855"/>
        <dbReference type="Rhea" id="RHEA-COMP:14658"/>
        <dbReference type="Rhea" id="RHEA-COMP:17789"/>
        <dbReference type="ChEBI" id="CHEBI:15378"/>
        <dbReference type="ChEBI" id="CHEBI:57783"/>
        <dbReference type="ChEBI" id="CHEBI:58349"/>
        <dbReference type="ChEBI" id="CHEBI:65315"/>
        <dbReference type="ChEBI" id="CHEBI:74443"/>
    </reaction>
    <physiologicalReaction direction="right-to-left" evidence="11">
        <dbReference type="Rhea" id="RHEA:69857"/>
    </physiologicalReaction>
</comment>
<dbReference type="PANTHER" id="PTHR45846:SF1">
    <property type="entry name" value="TRNA-DIHYDROURIDINE(47) SYNTHASE [NAD(P)(+)]-LIKE"/>
    <property type="match status" value="1"/>
</dbReference>
<reference evidence="15 16" key="1">
    <citation type="submission" date="2024-10" db="EMBL/GenBank/DDBJ databases">
        <authorList>
            <person name="Kim D."/>
        </authorList>
    </citation>
    <scope>NUCLEOTIDE SEQUENCE [LARGE SCALE GENOMIC DNA]</scope>
    <source>
        <strain evidence="15">BH-2024</strain>
    </source>
</reference>
<keyword evidence="8" id="KW-0560">Oxidoreductase</keyword>
<evidence type="ECO:0000256" key="6">
    <source>
        <dbReference type="ARBA" id="ARBA00022694"/>
    </source>
</evidence>
<keyword evidence="7" id="KW-0521">NADP</keyword>
<dbReference type="GO" id="GO:0102265">
    <property type="term" value="F:tRNA-dihydrouridine47 synthase activity"/>
    <property type="evidence" value="ECO:0007669"/>
    <property type="project" value="UniProtKB-EC"/>
</dbReference>
<organism evidence="15 16">
    <name type="scientific">Heterodera trifolii</name>
    <dbReference type="NCBI Taxonomy" id="157864"/>
    <lineage>
        <taxon>Eukaryota</taxon>
        <taxon>Metazoa</taxon>
        <taxon>Ecdysozoa</taxon>
        <taxon>Nematoda</taxon>
        <taxon>Chromadorea</taxon>
        <taxon>Rhabditida</taxon>
        <taxon>Tylenchina</taxon>
        <taxon>Tylenchomorpha</taxon>
        <taxon>Tylenchoidea</taxon>
        <taxon>Heteroderidae</taxon>
        <taxon>Heteroderinae</taxon>
        <taxon>Heterodera</taxon>
    </lineage>
</organism>
<dbReference type="Gene3D" id="3.20.20.70">
    <property type="entry name" value="Aldolase class I"/>
    <property type="match status" value="1"/>
</dbReference>
<evidence type="ECO:0000256" key="12">
    <source>
        <dbReference type="ARBA" id="ARBA00049513"/>
    </source>
</evidence>
<dbReference type="InterPro" id="IPR018517">
    <property type="entry name" value="tRNA_hU_synthase_CS"/>
</dbReference>
<evidence type="ECO:0000256" key="11">
    <source>
        <dbReference type="ARBA" id="ARBA00049447"/>
    </source>
</evidence>
<evidence type="ECO:0000313" key="16">
    <source>
        <dbReference type="Proteomes" id="UP001620626"/>
    </source>
</evidence>
<evidence type="ECO:0000256" key="2">
    <source>
        <dbReference type="ARBA" id="ARBA00005451"/>
    </source>
</evidence>
<protein>
    <recommendedName>
        <fullName evidence="3">tRNA-dihydrouridine(47) synthase [NAD(P)(+)]</fullName>
        <ecNumber evidence="3">1.3.1.89</ecNumber>
    </recommendedName>
</protein>
<dbReference type="Pfam" id="PF01207">
    <property type="entry name" value="Dus"/>
    <property type="match status" value="1"/>
</dbReference>
<feature type="domain" description="DUS-like FMN-binding" evidence="14">
    <location>
        <begin position="1253"/>
        <end position="1493"/>
    </location>
</feature>
<dbReference type="CDD" id="cd02801">
    <property type="entry name" value="DUS_like_FMN"/>
    <property type="match status" value="1"/>
</dbReference>
<evidence type="ECO:0000256" key="10">
    <source>
        <dbReference type="ARBA" id="ARBA00048342"/>
    </source>
</evidence>
<evidence type="ECO:0000256" key="4">
    <source>
        <dbReference type="ARBA" id="ARBA00022630"/>
    </source>
</evidence>
<keyword evidence="16" id="KW-1185">Reference proteome</keyword>
<gene>
    <name evidence="15" type="ORF">niasHT_001988</name>
</gene>
<dbReference type="Proteomes" id="UP001620626">
    <property type="component" value="Unassembled WGS sequence"/>
</dbReference>
<evidence type="ECO:0000256" key="13">
    <source>
        <dbReference type="SAM" id="MobiDB-lite"/>
    </source>
</evidence>
<comment type="cofactor">
    <cofactor evidence="1">
        <name>FMN</name>
        <dbReference type="ChEBI" id="CHEBI:58210"/>
    </cofactor>
</comment>
<evidence type="ECO:0000259" key="14">
    <source>
        <dbReference type="Pfam" id="PF01207"/>
    </source>
</evidence>
<dbReference type="Pfam" id="PF11894">
    <property type="entry name" value="Nup192"/>
    <property type="match status" value="1"/>
</dbReference>
<keyword evidence="6" id="KW-0819">tRNA processing</keyword>
<dbReference type="EMBL" id="JBICBT010000177">
    <property type="protein sequence ID" value="KAL3121760.1"/>
    <property type="molecule type" value="Genomic_DNA"/>
</dbReference>
<comment type="similarity">
    <text evidence="2">Belongs to the Dus family. Dus3 subfamily.</text>
</comment>